<organism evidence="1 2">
    <name type="scientific">Eumeta variegata</name>
    <name type="common">Bagworm moth</name>
    <name type="synonym">Eumeta japonica</name>
    <dbReference type="NCBI Taxonomy" id="151549"/>
    <lineage>
        <taxon>Eukaryota</taxon>
        <taxon>Metazoa</taxon>
        <taxon>Ecdysozoa</taxon>
        <taxon>Arthropoda</taxon>
        <taxon>Hexapoda</taxon>
        <taxon>Insecta</taxon>
        <taxon>Pterygota</taxon>
        <taxon>Neoptera</taxon>
        <taxon>Endopterygota</taxon>
        <taxon>Lepidoptera</taxon>
        <taxon>Glossata</taxon>
        <taxon>Ditrysia</taxon>
        <taxon>Tineoidea</taxon>
        <taxon>Psychidae</taxon>
        <taxon>Oiketicinae</taxon>
        <taxon>Eumeta</taxon>
    </lineage>
</organism>
<name>A0A4C1VE85_EUMVA</name>
<gene>
    <name evidence="1" type="ORF">EVAR_23221_1</name>
</gene>
<keyword evidence="2" id="KW-1185">Reference proteome</keyword>
<sequence length="106" mass="11578">MPSSTYLNEWVRTAHHYTAVPLFRYQGIPDRCPTSLNACPVVDQAPSSTLLPLSAVCLMLANVGHGGLGGRRAAANKQFLPAELVHGEDPLIRDVETDQRVVPMRN</sequence>
<accession>A0A4C1VE85</accession>
<dbReference type="EMBL" id="BGZK01000325">
    <property type="protein sequence ID" value="GBP36919.1"/>
    <property type="molecule type" value="Genomic_DNA"/>
</dbReference>
<dbReference type="AlphaFoldDB" id="A0A4C1VE85"/>
<comment type="caution">
    <text evidence="1">The sequence shown here is derived from an EMBL/GenBank/DDBJ whole genome shotgun (WGS) entry which is preliminary data.</text>
</comment>
<evidence type="ECO:0000313" key="1">
    <source>
        <dbReference type="EMBL" id="GBP36919.1"/>
    </source>
</evidence>
<dbReference type="Proteomes" id="UP000299102">
    <property type="component" value="Unassembled WGS sequence"/>
</dbReference>
<proteinExistence type="predicted"/>
<reference evidence="1 2" key="1">
    <citation type="journal article" date="2019" name="Commun. Biol.">
        <title>The bagworm genome reveals a unique fibroin gene that provides high tensile strength.</title>
        <authorList>
            <person name="Kono N."/>
            <person name="Nakamura H."/>
            <person name="Ohtoshi R."/>
            <person name="Tomita M."/>
            <person name="Numata K."/>
            <person name="Arakawa K."/>
        </authorList>
    </citation>
    <scope>NUCLEOTIDE SEQUENCE [LARGE SCALE GENOMIC DNA]</scope>
</reference>
<protein>
    <submittedName>
        <fullName evidence="1">Uncharacterized protein</fullName>
    </submittedName>
</protein>
<evidence type="ECO:0000313" key="2">
    <source>
        <dbReference type="Proteomes" id="UP000299102"/>
    </source>
</evidence>